<dbReference type="SUPFAM" id="SSF55729">
    <property type="entry name" value="Acyl-CoA N-acyltransferases (Nat)"/>
    <property type="match status" value="1"/>
</dbReference>
<dbReference type="EMBL" id="JACZEP010000002">
    <property type="protein sequence ID" value="MBE1204513.1"/>
    <property type="molecule type" value="Genomic_DNA"/>
</dbReference>
<evidence type="ECO:0000313" key="2">
    <source>
        <dbReference type="EMBL" id="MBE1204513.1"/>
    </source>
</evidence>
<proteinExistence type="predicted"/>
<dbReference type="Gene3D" id="3.40.630.30">
    <property type="match status" value="1"/>
</dbReference>
<dbReference type="RefSeq" id="WP_192566298.1">
    <property type="nucleotide sequence ID" value="NZ_JACZEP010000002.1"/>
</dbReference>
<dbReference type="InterPro" id="IPR016181">
    <property type="entry name" value="Acyl_CoA_acyltransferase"/>
</dbReference>
<feature type="domain" description="N-acetyltransferase" evidence="1">
    <location>
        <begin position="20"/>
        <end position="166"/>
    </location>
</feature>
<dbReference type="CDD" id="cd04301">
    <property type="entry name" value="NAT_SF"/>
    <property type="match status" value="1"/>
</dbReference>
<comment type="caution">
    <text evidence="2">The sequence shown here is derived from an EMBL/GenBank/DDBJ whole genome shotgun (WGS) entry which is preliminary data.</text>
</comment>
<dbReference type="PROSITE" id="PS51186">
    <property type="entry name" value="GNAT"/>
    <property type="match status" value="1"/>
</dbReference>
<dbReference type="Proteomes" id="UP000598227">
    <property type="component" value="Unassembled WGS sequence"/>
</dbReference>
<sequence length="171" mass="18676">MSSRDFVVRRLMPGEGAAYRKLRFAALENAPLAFSSSPEDEAHLSDVDFEVRISLAEPDAVFGVFGSGALVGVATFIAEKRRKTRHKGAMYGVYVDPDWRGTGAAQALVRQVIDHATTRGLALHAHVIADNAPALRLYLGLGFVSYGVEPRALLVDGVFYDEQLLIYQPRG</sequence>
<organism evidence="2 3">
    <name type="scientific">Aminobacter carboxidus</name>
    <dbReference type="NCBI Taxonomy" id="376165"/>
    <lineage>
        <taxon>Bacteria</taxon>
        <taxon>Pseudomonadati</taxon>
        <taxon>Pseudomonadota</taxon>
        <taxon>Alphaproteobacteria</taxon>
        <taxon>Hyphomicrobiales</taxon>
        <taxon>Phyllobacteriaceae</taxon>
        <taxon>Aminobacter</taxon>
    </lineage>
</organism>
<keyword evidence="3" id="KW-1185">Reference proteome</keyword>
<dbReference type="PANTHER" id="PTHR43072">
    <property type="entry name" value="N-ACETYLTRANSFERASE"/>
    <property type="match status" value="1"/>
</dbReference>
<dbReference type="Pfam" id="PF00583">
    <property type="entry name" value="Acetyltransf_1"/>
    <property type="match status" value="1"/>
</dbReference>
<evidence type="ECO:0000259" key="1">
    <source>
        <dbReference type="PROSITE" id="PS51186"/>
    </source>
</evidence>
<evidence type="ECO:0000313" key="3">
    <source>
        <dbReference type="Proteomes" id="UP000598227"/>
    </source>
</evidence>
<protein>
    <submittedName>
        <fullName evidence="2">GNAT family N-acetyltransferase</fullName>
    </submittedName>
</protein>
<accession>A0ABR9GLL8</accession>
<reference evidence="2 3" key="1">
    <citation type="submission" date="2020-09" db="EMBL/GenBank/DDBJ databases">
        <title>Draft Genome Sequence of Aminobacter carboxidus type strain DSM 1086, a soil Gram-negative carboxydobacterium.</title>
        <authorList>
            <person name="Turrini P."/>
            <person name="Tescari M."/>
            <person name="Artuso I."/>
            <person name="Lugli G.A."/>
            <person name="Frangipani E."/>
            <person name="Ventura M."/>
            <person name="Visca P."/>
        </authorList>
    </citation>
    <scope>NUCLEOTIDE SEQUENCE [LARGE SCALE GENOMIC DNA]</scope>
    <source>
        <strain evidence="2 3">DSM 1086</strain>
    </source>
</reference>
<gene>
    <name evidence="2" type="ORF">IHE39_09475</name>
</gene>
<dbReference type="InterPro" id="IPR000182">
    <property type="entry name" value="GNAT_dom"/>
</dbReference>
<name>A0ABR9GLL8_9HYPH</name>